<dbReference type="CDD" id="cd00161">
    <property type="entry name" value="beta-trefoil_Ricin-like"/>
    <property type="match status" value="1"/>
</dbReference>
<sequence length="517" mass="55293">MFKKFGSGSPGSDGGRGRSRSASALALVLIGGSLGIAAPALIPGTAIAASDTPALYTESAAHPTGQSAVFTTTVGLKPSKDAQTFWSHQFQVGNQLGSIGFQSTEDGSGRNLWLFSTQGVTGCEPSATDGGQCVGPLDGKSEASARIWKTWQAGRTYALKIAAVADRAGWWRASVVDGSDGTETALGTLRFANGGTRLLPLRGWVGFYQLSEPGEQCAKLEDSDVTFGPFQVDGKSFRYSYLNRYKFACTNAVLRINDDGSAFLASHAKLKPVALLSKPNALAVTPDASFWSSAIRLQPAQSDDAHDWLLRSDGTIRTTNDRWCLTEEPETFWHGKRVALASCSSASNRVWSQVDGHLKNEATGLCLATSDHSTYPGARLVTAPCSRDADQEFVSVQPQSIMTRRPGTYLWADASVRSQTPVATRSSVPDLGWKMLPDGTIRSRDDKQCLDLSGSSSANGTPIILWACTGGINQKWTTTPEGELRTRMADDVCATVQENGNVAGYRCTGGTNQTFWF</sequence>
<dbReference type="PROSITE" id="PS50231">
    <property type="entry name" value="RICIN_B_LECTIN"/>
    <property type="match status" value="2"/>
</dbReference>
<dbReference type="KEGG" id="lxy:O159_14220"/>
<dbReference type="InterPro" id="IPR000772">
    <property type="entry name" value="Ricin_B_lectin"/>
</dbReference>
<dbReference type="Proteomes" id="UP000016743">
    <property type="component" value="Chromosome"/>
</dbReference>
<dbReference type="eggNOG" id="COG3693">
    <property type="taxonomic scope" value="Bacteria"/>
</dbReference>
<evidence type="ECO:0000259" key="1">
    <source>
        <dbReference type="SMART" id="SM00458"/>
    </source>
</evidence>
<feature type="domain" description="Ricin B lectin" evidence="1">
    <location>
        <begin position="348"/>
        <end position="479"/>
    </location>
</feature>
<dbReference type="Pfam" id="PF00652">
    <property type="entry name" value="Ricin_B_lectin"/>
    <property type="match status" value="2"/>
</dbReference>
<protein>
    <recommendedName>
        <fullName evidence="1">Ricin B lectin domain-containing protein</fullName>
    </recommendedName>
</protein>
<accession>U3P599</accession>
<evidence type="ECO:0000313" key="2">
    <source>
        <dbReference type="EMBL" id="AGW41485.1"/>
    </source>
</evidence>
<dbReference type="SMART" id="SM00458">
    <property type="entry name" value="RICIN"/>
    <property type="match status" value="1"/>
</dbReference>
<dbReference type="SUPFAM" id="SSF50370">
    <property type="entry name" value="Ricin B-like lectins"/>
    <property type="match status" value="3"/>
</dbReference>
<dbReference type="AlphaFoldDB" id="U3P599"/>
<dbReference type="EMBL" id="CP006734">
    <property type="protein sequence ID" value="AGW41485.1"/>
    <property type="molecule type" value="Genomic_DNA"/>
</dbReference>
<dbReference type="RefSeq" id="WP_021754936.1">
    <property type="nucleotide sequence ID" value="NC_022438.1"/>
</dbReference>
<gene>
    <name evidence="2" type="ORF">O159_14220</name>
</gene>
<dbReference type="STRING" id="1389489.O159_14220"/>
<dbReference type="PATRIC" id="fig|1389489.3.peg.1365"/>
<keyword evidence="3" id="KW-1185">Reference proteome</keyword>
<evidence type="ECO:0000313" key="3">
    <source>
        <dbReference type="Proteomes" id="UP000016743"/>
    </source>
</evidence>
<name>U3P599_LEIXC</name>
<dbReference type="Gene3D" id="2.80.10.50">
    <property type="match status" value="2"/>
</dbReference>
<dbReference type="HOGENOM" id="CLU_526567_0_0_11"/>
<reference evidence="2 3" key="1">
    <citation type="journal article" date="2013" name="Genome Announc.">
        <title>Complete Genome Sequence of Leifsonia xyli subsp. cynodontis Strain DSM46306, a Gram-Positive Bacterial Pathogen of Grasses.</title>
        <authorList>
            <person name="Monteiro-Vitorello C.B."/>
            <person name="Zerillo M.M."/>
            <person name="Van Sluys M.A."/>
            <person name="Camargo L.E."/>
            <person name="Kitajima J.P."/>
        </authorList>
    </citation>
    <scope>NUCLEOTIDE SEQUENCE [LARGE SCALE GENOMIC DNA]</scope>
    <source>
        <strain evidence="2 3">DSM 46306</strain>
    </source>
</reference>
<organism evidence="2 3">
    <name type="scientific">Leifsonia xyli subsp. cynodontis DSM 46306</name>
    <dbReference type="NCBI Taxonomy" id="1389489"/>
    <lineage>
        <taxon>Bacteria</taxon>
        <taxon>Bacillati</taxon>
        <taxon>Actinomycetota</taxon>
        <taxon>Actinomycetes</taxon>
        <taxon>Micrococcales</taxon>
        <taxon>Microbacteriaceae</taxon>
        <taxon>Leifsonia</taxon>
    </lineage>
</organism>
<dbReference type="InterPro" id="IPR035992">
    <property type="entry name" value="Ricin_B-like_lectins"/>
</dbReference>
<proteinExistence type="predicted"/>
<dbReference type="OrthoDB" id="9770043at2"/>